<dbReference type="SMART" id="SM00490">
    <property type="entry name" value="HELICc"/>
    <property type="match status" value="1"/>
</dbReference>
<accession>A0AAD9Q4X7</accession>
<comment type="caution">
    <text evidence="10">The sequence shown here is derived from an EMBL/GenBank/DDBJ whole genome shotgun (WGS) entry which is preliminary data.</text>
</comment>
<evidence type="ECO:0000256" key="1">
    <source>
        <dbReference type="ARBA" id="ARBA00012552"/>
    </source>
</evidence>
<dbReference type="GO" id="GO:0003725">
    <property type="term" value="F:double-stranded RNA binding"/>
    <property type="evidence" value="ECO:0007669"/>
    <property type="project" value="TreeGrafter"/>
</dbReference>
<evidence type="ECO:0000256" key="4">
    <source>
        <dbReference type="ARBA" id="ARBA00022806"/>
    </source>
</evidence>
<evidence type="ECO:0000313" key="11">
    <source>
        <dbReference type="Proteomes" id="UP001249851"/>
    </source>
</evidence>
<dbReference type="GO" id="GO:0045943">
    <property type="term" value="P:positive regulation of transcription by RNA polymerase I"/>
    <property type="evidence" value="ECO:0007669"/>
    <property type="project" value="TreeGrafter"/>
</dbReference>
<dbReference type="Pfam" id="PF00270">
    <property type="entry name" value="DEAD"/>
    <property type="match status" value="1"/>
</dbReference>
<dbReference type="PROSITE" id="PS51194">
    <property type="entry name" value="HELICASE_CTER"/>
    <property type="match status" value="1"/>
</dbReference>
<dbReference type="SUPFAM" id="SSF52540">
    <property type="entry name" value="P-loop containing nucleoside triphosphate hydrolases"/>
    <property type="match status" value="1"/>
</dbReference>
<name>A0AAD9Q4X7_ACRCE</name>
<dbReference type="InterPro" id="IPR011545">
    <property type="entry name" value="DEAD/DEAH_box_helicase_dom"/>
</dbReference>
<evidence type="ECO:0000256" key="2">
    <source>
        <dbReference type="ARBA" id="ARBA00022741"/>
    </source>
</evidence>
<evidence type="ECO:0000256" key="3">
    <source>
        <dbReference type="ARBA" id="ARBA00022801"/>
    </source>
</evidence>
<feature type="region of interest" description="Disordered" evidence="7">
    <location>
        <begin position="1"/>
        <end position="63"/>
    </location>
</feature>
<feature type="domain" description="Helicase ATP-binding" evidence="8">
    <location>
        <begin position="79"/>
        <end position="247"/>
    </location>
</feature>
<dbReference type="PROSITE" id="PS51192">
    <property type="entry name" value="HELICASE_ATP_BIND_1"/>
    <property type="match status" value="1"/>
</dbReference>
<keyword evidence="5" id="KW-0067">ATP-binding</keyword>
<reference evidence="10" key="2">
    <citation type="journal article" date="2023" name="Science">
        <title>Genomic signatures of disease resistance in endangered staghorn corals.</title>
        <authorList>
            <person name="Vollmer S.V."/>
            <person name="Selwyn J.D."/>
            <person name="Despard B.A."/>
            <person name="Roesel C.L."/>
        </authorList>
    </citation>
    <scope>NUCLEOTIDE SEQUENCE</scope>
    <source>
        <strain evidence="10">K2</strain>
    </source>
</reference>
<evidence type="ECO:0000259" key="8">
    <source>
        <dbReference type="PROSITE" id="PS51192"/>
    </source>
</evidence>
<dbReference type="GO" id="GO:0005524">
    <property type="term" value="F:ATP binding"/>
    <property type="evidence" value="ECO:0007669"/>
    <property type="project" value="UniProtKB-KW"/>
</dbReference>
<dbReference type="Pfam" id="PF04408">
    <property type="entry name" value="WHD_HA2"/>
    <property type="match status" value="1"/>
</dbReference>
<protein>
    <recommendedName>
        <fullName evidence="1">RNA helicase</fullName>
        <ecNumber evidence="1">3.6.4.13</ecNumber>
    </recommendedName>
</protein>
<dbReference type="PROSITE" id="PS00690">
    <property type="entry name" value="DEAH_ATP_HELICASE"/>
    <property type="match status" value="1"/>
</dbReference>
<dbReference type="Pfam" id="PF00271">
    <property type="entry name" value="Helicase_C"/>
    <property type="match status" value="1"/>
</dbReference>
<dbReference type="Pfam" id="PF21010">
    <property type="entry name" value="HA2_C"/>
    <property type="match status" value="1"/>
</dbReference>
<dbReference type="CDD" id="cd17978">
    <property type="entry name" value="DEXHc_DHX33"/>
    <property type="match status" value="1"/>
</dbReference>
<dbReference type="InterPro" id="IPR014001">
    <property type="entry name" value="Helicase_ATP-bd"/>
</dbReference>
<dbReference type="InterPro" id="IPR011709">
    <property type="entry name" value="DEAD-box_helicase_OB_fold"/>
</dbReference>
<sequence length="707" mass="79641">MYPRIKRSLSEEGSSSAKRTHFRSFSVSGAFGNGTSQRETNGQTKHHLSANQHYQQTTHSSTRKQRFNLPIYAGRTAIIAEVRMKESVIIVGETGSGKTTQIPQYLHEDRLTKLGAIACTQPRRVAAISIAQRVAKEMSVQLGEEVGYTVRFEDVTSEKTRVKYMTDGMLLREAISDPLLLRYAVVILDEAHERTVHTDVLFGVVKSAQKMRKENNQKPLKIVVMSATLEADHFSRYFNGAKVLYIEGRQHPIQMMYAVEQQKDYVHAALVTIMQLHQEMPPGGDILVFLTGQDEIESLAKLVTDCAQHCTPDCMELLVCPMFAALPSQHQMKVFISAPSGKRKVILATNIAETSITIPGVKYVIDTGFVKGKAFHPKTGLDMLRVQPVSKAQARQRTGRAGRETSGVCYRLYTEEQFDELKQTTIPEIQRCNIATVLLQLMALGITDVANFDFLDRPPQDAIENALEQLIVLGALRKASDCYELMPLGRQMADFPLEPRLAKVILSSQQFNCSEEIITIVALLSVDSLTYTPQNKRDHAIAVRKKFTSSEGDQMTLLNIYRAYNSVNGNKEWCQQHFINSQTVKQVMDIRKQLREICVRMNIPFNSCGKETANIRQTLARGLFMNAAELQPEGTYQTVSHRQPVAIHPTSSLFGLKPQFVVYNDLVHTSKCYMRDVCCVDPSWLRDAAPNYFKEHRLHSQPTAIYS</sequence>
<dbReference type="EC" id="3.6.4.13" evidence="1"/>
<dbReference type="CDD" id="cd18791">
    <property type="entry name" value="SF2_C_RHA"/>
    <property type="match status" value="1"/>
</dbReference>
<evidence type="ECO:0000256" key="5">
    <source>
        <dbReference type="ARBA" id="ARBA00022840"/>
    </source>
</evidence>
<dbReference type="SMART" id="SM00487">
    <property type="entry name" value="DEXDc"/>
    <property type="match status" value="1"/>
</dbReference>
<dbReference type="InterPro" id="IPR048333">
    <property type="entry name" value="HA2_WH"/>
</dbReference>
<keyword evidence="2" id="KW-0547">Nucleotide-binding</keyword>
<dbReference type="GO" id="GO:0016787">
    <property type="term" value="F:hydrolase activity"/>
    <property type="evidence" value="ECO:0007669"/>
    <property type="project" value="UniProtKB-KW"/>
</dbReference>
<dbReference type="FunFam" id="3.40.50.300:FF:000145">
    <property type="entry name" value="probable ATP-dependent RNA helicase DHX40"/>
    <property type="match status" value="1"/>
</dbReference>
<reference evidence="10" key="1">
    <citation type="journal article" date="2023" name="G3 (Bethesda)">
        <title>Whole genome assembly and annotation of the endangered Caribbean coral Acropora cervicornis.</title>
        <authorList>
            <person name="Selwyn J.D."/>
            <person name="Vollmer S.V."/>
        </authorList>
    </citation>
    <scope>NUCLEOTIDE SEQUENCE</scope>
    <source>
        <strain evidence="10">K2</strain>
    </source>
</reference>
<dbReference type="InterPro" id="IPR007502">
    <property type="entry name" value="Helicase-assoc_dom"/>
</dbReference>
<evidence type="ECO:0000256" key="7">
    <source>
        <dbReference type="SAM" id="MobiDB-lite"/>
    </source>
</evidence>
<dbReference type="AlphaFoldDB" id="A0AAD9Q4X7"/>
<dbReference type="InterPro" id="IPR001650">
    <property type="entry name" value="Helicase_C-like"/>
</dbReference>
<dbReference type="PANTHER" id="PTHR18934">
    <property type="entry name" value="ATP-DEPENDENT RNA HELICASE"/>
    <property type="match status" value="1"/>
</dbReference>
<proteinExistence type="predicted"/>
<dbReference type="SMART" id="SM00847">
    <property type="entry name" value="HA2"/>
    <property type="match status" value="1"/>
</dbReference>
<dbReference type="FunFam" id="3.40.50.300:FF:000750">
    <property type="entry name" value="Putative ATP-dependent RNA helicase DHX33"/>
    <property type="match status" value="1"/>
</dbReference>
<dbReference type="PANTHER" id="PTHR18934:SF118">
    <property type="entry name" value="ATP-DEPENDENT RNA HELICASE DHX33"/>
    <property type="match status" value="1"/>
</dbReference>
<comment type="catalytic activity">
    <reaction evidence="6">
        <text>ATP + H2O = ADP + phosphate + H(+)</text>
        <dbReference type="Rhea" id="RHEA:13065"/>
        <dbReference type="ChEBI" id="CHEBI:15377"/>
        <dbReference type="ChEBI" id="CHEBI:15378"/>
        <dbReference type="ChEBI" id="CHEBI:30616"/>
        <dbReference type="ChEBI" id="CHEBI:43474"/>
        <dbReference type="ChEBI" id="CHEBI:456216"/>
        <dbReference type="EC" id="3.6.4.13"/>
    </reaction>
</comment>
<evidence type="ECO:0000259" key="9">
    <source>
        <dbReference type="PROSITE" id="PS51194"/>
    </source>
</evidence>
<gene>
    <name evidence="10" type="ORF">P5673_023703</name>
</gene>
<evidence type="ECO:0000256" key="6">
    <source>
        <dbReference type="ARBA" id="ARBA00047984"/>
    </source>
</evidence>
<keyword evidence="3" id="KW-0378">Hydrolase</keyword>
<organism evidence="10 11">
    <name type="scientific">Acropora cervicornis</name>
    <name type="common">Staghorn coral</name>
    <dbReference type="NCBI Taxonomy" id="6130"/>
    <lineage>
        <taxon>Eukaryota</taxon>
        <taxon>Metazoa</taxon>
        <taxon>Cnidaria</taxon>
        <taxon>Anthozoa</taxon>
        <taxon>Hexacorallia</taxon>
        <taxon>Scleractinia</taxon>
        <taxon>Astrocoeniina</taxon>
        <taxon>Acroporidae</taxon>
        <taxon>Acropora</taxon>
    </lineage>
</organism>
<dbReference type="InterPro" id="IPR027417">
    <property type="entry name" value="P-loop_NTPase"/>
</dbReference>
<dbReference type="Proteomes" id="UP001249851">
    <property type="component" value="Unassembled WGS sequence"/>
</dbReference>
<dbReference type="Gene3D" id="1.20.120.1080">
    <property type="match status" value="1"/>
</dbReference>
<keyword evidence="4 10" id="KW-0347">Helicase</keyword>
<dbReference type="GO" id="GO:0003724">
    <property type="term" value="F:RNA helicase activity"/>
    <property type="evidence" value="ECO:0007669"/>
    <property type="project" value="UniProtKB-EC"/>
</dbReference>
<evidence type="ECO:0000313" key="10">
    <source>
        <dbReference type="EMBL" id="KAK2554741.1"/>
    </source>
</evidence>
<dbReference type="Gene3D" id="3.40.50.300">
    <property type="entry name" value="P-loop containing nucleotide triphosphate hydrolases"/>
    <property type="match status" value="2"/>
</dbReference>
<dbReference type="GO" id="GO:0005730">
    <property type="term" value="C:nucleolus"/>
    <property type="evidence" value="ECO:0007669"/>
    <property type="project" value="TreeGrafter"/>
</dbReference>
<feature type="domain" description="Helicase C-terminal" evidence="9">
    <location>
        <begin position="272"/>
        <end position="445"/>
    </location>
</feature>
<dbReference type="Pfam" id="PF07717">
    <property type="entry name" value="OB_NTP_bind"/>
    <property type="match status" value="1"/>
</dbReference>
<dbReference type="InterPro" id="IPR002464">
    <property type="entry name" value="DNA/RNA_helicase_DEAH_CS"/>
</dbReference>
<feature type="compositionally biased region" description="Polar residues" evidence="7">
    <location>
        <begin position="11"/>
        <end position="60"/>
    </location>
</feature>
<keyword evidence="11" id="KW-1185">Reference proteome</keyword>
<dbReference type="EMBL" id="JARQWQ010000067">
    <property type="protein sequence ID" value="KAK2554741.1"/>
    <property type="molecule type" value="Genomic_DNA"/>
</dbReference>